<dbReference type="InterPro" id="IPR011576">
    <property type="entry name" value="Pyridox_Oxase_N"/>
</dbReference>
<dbReference type="SUPFAM" id="SSF50475">
    <property type="entry name" value="FMN-binding split barrel"/>
    <property type="match status" value="1"/>
</dbReference>
<feature type="compositionally biased region" description="Polar residues" evidence="1">
    <location>
        <begin position="97"/>
        <end position="115"/>
    </location>
</feature>
<dbReference type="InterPro" id="IPR052841">
    <property type="entry name" value="PMP_oxidase-like"/>
</dbReference>
<dbReference type="PhylomeDB" id="A0A0W0CKQ6"/>
<feature type="region of interest" description="Disordered" evidence="1">
    <location>
        <begin position="97"/>
        <end position="122"/>
    </location>
</feature>
<feature type="domain" description="Pyridoxamine 5'-phosphate oxidase N-terminal" evidence="2">
    <location>
        <begin position="14"/>
        <end position="92"/>
    </location>
</feature>
<dbReference type="Proteomes" id="UP000054886">
    <property type="component" value="Unassembled WGS sequence"/>
</dbReference>
<evidence type="ECO:0000313" key="3">
    <source>
        <dbReference type="EMBL" id="KTB05453.1"/>
    </source>
</evidence>
<dbReference type="EMBL" id="LLZZ01000113">
    <property type="protein sequence ID" value="KTB05453.1"/>
    <property type="molecule type" value="Genomic_DNA"/>
</dbReference>
<dbReference type="Gene3D" id="2.30.110.10">
    <property type="entry name" value="Electron Transport, Fmn-binding Protein, Chain A"/>
    <property type="match status" value="1"/>
</dbReference>
<name>A0A0W0CKQ6_CANGB</name>
<comment type="caution">
    <text evidence="3">The sequence shown here is derived from an EMBL/GenBank/DDBJ whole genome shotgun (WGS) entry which is preliminary data.</text>
</comment>
<dbReference type="VEuPathDB" id="FungiDB:GWK60_I01881"/>
<dbReference type="AlphaFoldDB" id="A0A0W0CKQ6"/>
<organism evidence="3 4">
    <name type="scientific">Candida glabrata</name>
    <name type="common">Yeast</name>
    <name type="synonym">Torulopsis glabrata</name>
    <dbReference type="NCBI Taxonomy" id="5478"/>
    <lineage>
        <taxon>Eukaryota</taxon>
        <taxon>Fungi</taxon>
        <taxon>Dikarya</taxon>
        <taxon>Ascomycota</taxon>
        <taxon>Saccharomycotina</taxon>
        <taxon>Saccharomycetes</taxon>
        <taxon>Saccharomycetales</taxon>
        <taxon>Saccharomycetaceae</taxon>
        <taxon>Nakaseomyces</taxon>
    </lineage>
</organism>
<dbReference type="OMA" id="HPTIIMT"/>
<dbReference type="VEuPathDB" id="FungiDB:GVI51_I06215"/>
<evidence type="ECO:0000259" key="2">
    <source>
        <dbReference type="Pfam" id="PF01243"/>
    </source>
</evidence>
<dbReference type="PANTHER" id="PTHR28040">
    <property type="entry name" value="PYRIDOXAMINE 5'-PHOSPHATE OXIDASE YLR456W HOMOLOG-RELATED"/>
    <property type="match status" value="1"/>
</dbReference>
<dbReference type="VEuPathDB" id="FungiDB:CAGL0I06424g"/>
<sequence length="209" mass="23080">MPCTEKFPGHLIHLIKTSKYVHVGTCSKDCVPSVSLMNYSYIPRDKTFDQENDKNDYIIFATNKDSEKYHNMVANPPVSLLFHDWITANNLSVRKASLSQTPTPDPASTQLNPASGTGGGAIPNSHPSKLLNLLHELNQAELNQMSANIKGHAKIVNPATEESKFYKQLLLKTNPDAEVFILGDNTVIVKVKIESAKVTDSENNTAVYK</sequence>
<protein>
    <submittedName>
        <fullName evidence="3">Pyridoxamine 5'-phosphate oxidase-like protein</fullName>
    </submittedName>
</protein>
<proteinExistence type="predicted"/>
<dbReference type="InterPro" id="IPR012349">
    <property type="entry name" value="Split_barrel_FMN-bd"/>
</dbReference>
<dbReference type="GO" id="GO:0005634">
    <property type="term" value="C:nucleus"/>
    <property type="evidence" value="ECO:0007669"/>
    <property type="project" value="TreeGrafter"/>
</dbReference>
<evidence type="ECO:0000313" key="4">
    <source>
        <dbReference type="Proteomes" id="UP000054886"/>
    </source>
</evidence>
<dbReference type="PANTHER" id="PTHR28040:SF1">
    <property type="entry name" value="PYRIDOXAMINE 5'-PHOSPHATE OXIDASE YLR456W HOMOLOG-RELATED"/>
    <property type="match status" value="1"/>
</dbReference>
<reference evidence="3 4" key="1">
    <citation type="submission" date="2015-10" db="EMBL/GenBank/DDBJ databases">
        <title>Draft genomes sequences of Candida glabrata isolates 1A, 1B, 2A, 2B, 3A and 3B.</title>
        <authorList>
            <person name="Haavelsrud O.E."/>
            <person name="Gaustad P."/>
        </authorList>
    </citation>
    <scope>NUCLEOTIDE SEQUENCE [LARGE SCALE GENOMIC DNA]</scope>
    <source>
        <strain evidence="3">910700640</strain>
    </source>
</reference>
<dbReference type="VEuPathDB" id="FungiDB:B1J91_I06424g"/>
<dbReference type="Pfam" id="PF01243">
    <property type="entry name" value="PNPOx_N"/>
    <property type="match status" value="1"/>
</dbReference>
<gene>
    <name evidence="3" type="ORF">AO440_002613</name>
</gene>
<dbReference type="GO" id="GO:0005737">
    <property type="term" value="C:cytoplasm"/>
    <property type="evidence" value="ECO:0007669"/>
    <property type="project" value="TreeGrafter"/>
</dbReference>
<accession>A0A0W0CKQ6</accession>
<evidence type="ECO:0000256" key="1">
    <source>
        <dbReference type="SAM" id="MobiDB-lite"/>
    </source>
</evidence>